<dbReference type="InterPro" id="IPR014710">
    <property type="entry name" value="RmlC-like_jellyroll"/>
</dbReference>
<evidence type="ECO:0000313" key="9">
    <source>
        <dbReference type="EMBL" id="NKG21432.1"/>
    </source>
</evidence>
<dbReference type="InterPro" id="IPR016305">
    <property type="entry name" value="Mannose-6-P_Isomerase"/>
</dbReference>
<dbReference type="PANTHER" id="PTHR10309:SF0">
    <property type="entry name" value="MANNOSE-6-PHOSPHATE ISOMERASE"/>
    <property type="match status" value="1"/>
</dbReference>
<dbReference type="Gene3D" id="2.60.120.10">
    <property type="entry name" value="Jelly Rolls"/>
    <property type="match status" value="2"/>
</dbReference>
<dbReference type="InterPro" id="IPR011051">
    <property type="entry name" value="RmlC_Cupin_sf"/>
</dbReference>
<sequence>MHRLRNTIRDYAWGSSGAISDLLGTSPSGLPEAEMWLGAHPSAPSVAEVPGQGDTGLDQLITATPDALLGTEVNAAYGRLPFLMKVLAAAKPLSIQVHPSAAQAAEGFAAENLAGPALDSPQRNYKDGSHKPEMIYALTPFTALSGFRPPAESAALFSTLAEVLDEQGAAACLKIVTLLRNPDEAAALSSSCAYLLSGSAELSPTVIGAVAAIEANPALAEHGALAELPGINGHYPGDVGVLVSLLLNLVELEPGQAMYLDAGNMHAYLRGLGVEVMANSDNVLRGGLTPKHIDVAELLRITEFRALGVPLLEATETEYGQQLFVPPFAEFQLQHLELGPAIDSTSMGDGDVAVAANGPVIILCTEGELLIDTPHGDELLRRGDSLFIGANEAPAVARRSARASGRAFAVTPQPLA</sequence>
<evidence type="ECO:0000313" key="10">
    <source>
        <dbReference type="Proteomes" id="UP000746595"/>
    </source>
</evidence>
<dbReference type="PRINTS" id="PR00714">
    <property type="entry name" value="MAN6PISMRASE"/>
</dbReference>
<comment type="catalytic activity">
    <reaction evidence="1">
        <text>D-mannose 6-phosphate = D-fructose 6-phosphate</text>
        <dbReference type="Rhea" id="RHEA:12356"/>
        <dbReference type="ChEBI" id="CHEBI:58735"/>
        <dbReference type="ChEBI" id="CHEBI:61527"/>
        <dbReference type="EC" id="5.3.1.8"/>
    </reaction>
</comment>
<comment type="similarity">
    <text evidence="3">Belongs to the mannose-6-phosphate isomerase type 1 family.</text>
</comment>
<evidence type="ECO:0000256" key="1">
    <source>
        <dbReference type="ARBA" id="ARBA00000757"/>
    </source>
</evidence>
<evidence type="ECO:0000256" key="3">
    <source>
        <dbReference type="ARBA" id="ARBA00010772"/>
    </source>
</evidence>
<organism evidence="9 10">
    <name type="scientific">Paeniglutamicibacter terrestris</name>
    <dbReference type="NCBI Taxonomy" id="2723403"/>
    <lineage>
        <taxon>Bacteria</taxon>
        <taxon>Bacillati</taxon>
        <taxon>Actinomycetota</taxon>
        <taxon>Actinomycetes</taxon>
        <taxon>Micrococcales</taxon>
        <taxon>Micrococcaceae</taxon>
        <taxon>Paeniglutamicibacter</taxon>
    </lineage>
</organism>
<dbReference type="PANTHER" id="PTHR10309">
    <property type="entry name" value="MANNOSE-6-PHOSPHATE ISOMERASE"/>
    <property type="match status" value="1"/>
</dbReference>
<evidence type="ECO:0000256" key="5">
    <source>
        <dbReference type="ARBA" id="ARBA00022723"/>
    </source>
</evidence>
<dbReference type="GO" id="GO:0004476">
    <property type="term" value="F:mannose-6-phosphate isomerase activity"/>
    <property type="evidence" value="ECO:0007669"/>
    <property type="project" value="UniProtKB-EC"/>
</dbReference>
<dbReference type="SUPFAM" id="SSF51182">
    <property type="entry name" value="RmlC-like cupins"/>
    <property type="match status" value="1"/>
</dbReference>
<dbReference type="InterPro" id="IPR046457">
    <property type="entry name" value="PMI_typeI_cat"/>
</dbReference>
<dbReference type="Proteomes" id="UP000746595">
    <property type="component" value="Unassembled WGS sequence"/>
</dbReference>
<dbReference type="Gene3D" id="1.10.441.10">
    <property type="entry name" value="Phosphomannose Isomerase, domain 2"/>
    <property type="match status" value="1"/>
</dbReference>
<evidence type="ECO:0000256" key="2">
    <source>
        <dbReference type="ARBA" id="ARBA00001947"/>
    </source>
</evidence>
<evidence type="ECO:0000259" key="8">
    <source>
        <dbReference type="Pfam" id="PF20511"/>
    </source>
</evidence>
<dbReference type="CDD" id="cd07011">
    <property type="entry name" value="cupin_PMI_type_I_N"/>
    <property type="match status" value="1"/>
</dbReference>
<dbReference type="InterPro" id="IPR001250">
    <property type="entry name" value="Man6P_Isoase-1"/>
</dbReference>
<dbReference type="EMBL" id="JAAWVT010000005">
    <property type="protein sequence ID" value="NKG21432.1"/>
    <property type="molecule type" value="Genomic_DNA"/>
</dbReference>
<keyword evidence="6" id="KW-0862">Zinc</keyword>
<protein>
    <recommendedName>
        <fullName evidence="4">mannose-6-phosphate isomerase</fullName>
        <ecNumber evidence="4">5.3.1.8</ecNumber>
    </recommendedName>
</protein>
<accession>A0ABX1G599</accession>
<reference evidence="9 10" key="1">
    <citation type="submission" date="2020-04" db="EMBL/GenBank/DDBJ databases">
        <title>Paeniglutamicibacter sp. ANT13_2, a novel actinomycete isolated from sediment in Antarctica.</title>
        <authorList>
            <person name="Sakdapetsiri C."/>
            <person name="Pinyakong O."/>
        </authorList>
    </citation>
    <scope>NUCLEOTIDE SEQUENCE [LARGE SCALE GENOMIC DNA]</scope>
    <source>
        <strain evidence="9 10">ANT13_2</strain>
    </source>
</reference>
<feature type="domain" description="Phosphomannose isomerase type I catalytic" evidence="8">
    <location>
        <begin position="1"/>
        <end position="149"/>
    </location>
</feature>
<proteinExistence type="inferred from homology"/>
<keyword evidence="10" id="KW-1185">Reference proteome</keyword>
<evidence type="ECO:0000256" key="4">
    <source>
        <dbReference type="ARBA" id="ARBA00011956"/>
    </source>
</evidence>
<name>A0ABX1G599_9MICC</name>
<dbReference type="Pfam" id="PF20511">
    <property type="entry name" value="PMI_typeI_cat"/>
    <property type="match status" value="1"/>
</dbReference>
<comment type="cofactor">
    <cofactor evidence="2">
        <name>Zn(2+)</name>
        <dbReference type="ChEBI" id="CHEBI:29105"/>
    </cofactor>
</comment>
<evidence type="ECO:0000256" key="6">
    <source>
        <dbReference type="ARBA" id="ARBA00022833"/>
    </source>
</evidence>
<keyword evidence="7 9" id="KW-0413">Isomerase</keyword>
<keyword evidence="5" id="KW-0479">Metal-binding</keyword>
<gene>
    <name evidence="9" type="primary">manA</name>
    <name evidence="9" type="ORF">HED64_12035</name>
</gene>
<dbReference type="PIRSF" id="PIRSF001480">
    <property type="entry name" value="Mannose-6-phosphate_isomerase"/>
    <property type="match status" value="1"/>
</dbReference>
<dbReference type="RefSeq" id="WP_168152238.1">
    <property type="nucleotide sequence ID" value="NZ_JAAWVT010000005.1"/>
</dbReference>
<evidence type="ECO:0000256" key="7">
    <source>
        <dbReference type="ARBA" id="ARBA00023235"/>
    </source>
</evidence>
<dbReference type="EC" id="5.3.1.8" evidence="4"/>
<comment type="caution">
    <text evidence="9">The sequence shown here is derived from an EMBL/GenBank/DDBJ whole genome shotgun (WGS) entry which is preliminary data.</text>
</comment>
<dbReference type="NCBIfam" id="TIGR00218">
    <property type="entry name" value="manA"/>
    <property type="match status" value="1"/>
</dbReference>